<evidence type="ECO:0000259" key="2">
    <source>
        <dbReference type="Pfam" id="PF01323"/>
    </source>
</evidence>
<dbReference type="InterPro" id="IPR001853">
    <property type="entry name" value="DSBA-like_thioredoxin_dom"/>
</dbReference>
<dbReference type="EC" id="5.99.1.4" evidence="1"/>
<evidence type="ECO:0000313" key="3">
    <source>
        <dbReference type="EMBL" id="MBR0795019.1"/>
    </source>
</evidence>
<dbReference type="RefSeq" id="WP_212492052.1">
    <property type="nucleotide sequence ID" value="NZ_JAFCJH010000004.1"/>
</dbReference>
<reference evidence="4" key="1">
    <citation type="journal article" date="2021" name="ISME J.">
        <title>Evolutionary origin and ecological implication of a unique nif island in free-living Bradyrhizobium lineages.</title>
        <authorList>
            <person name="Tao J."/>
        </authorList>
    </citation>
    <scope>NUCLEOTIDE SEQUENCE [LARGE SCALE GENOMIC DNA]</scope>
    <source>
        <strain evidence="4">SZCCT0434</strain>
    </source>
</reference>
<evidence type="ECO:0000256" key="1">
    <source>
        <dbReference type="PIRNR" id="PIRNR006386"/>
    </source>
</evidence>
<dbReference type="InterPro" id="IPR044087">
    <property type="entry name" value="NahD-like"/>
</dbReference>
<sequence>MPAPSIDFFFTMGSTYSYLTVMRLPEVERASGLVFRWRPFHLLTILNEMKHVPFADKPAKMNYMWRDVGRRAAMHGIPVKLPAPYPAKQSVFANQVALLGMREGWGQAFIREAYRQWFQLGLETGSEPNVSASLHAIGQDPAPIMERARSDDVGQALSNETDRARALGIFGSPNFVVDGELFWGDDRLEDAVSWAKLRRVK</sequence>
<dbReference type="InterPro" id="IPR051924">
    <property type="entry name" value="GST_Kappa/NadH"/>
</dbReference>
<organism evidence="3 4">
    <name type="scientific">Bradyrhizobium jicamae</name>
    <dbReference type="NCBI Taxonomy" id="280332"/>
    <lineage>
        <taxon>Bacteria</taxon>
        <taxon>Pseudomonadati</taxon>
        <taxon>Pseudomonadota</taxon>
        <taxon>Alphaproteobacteria</taxon>
        <taxon>Hyphomicrobiales</taxon>
        <taxon>Nitrobacteraceae</taxon>
        <taxon>Bradyrhizobium</taxon>
    </lineage>
</organism>
<evidence type="ECO:0000313" key="4">
    <source>
        <dbReference type="Proteomes" id="UP001315278"/>
    </source>
</evidence>
<comment type="caution">
    <text evidence="3">The sequence shown here is derived from an EMBL/GenBank/DDBJ whole genome shotgun (WGS) entry which is preliminary data.</text>
</comment>
<dbReference type="CDD" id="cd03022">
    <property type="entry name" value="DsbA_HCCA_Iso"/>
    <property type="match status" value="1"/>
</dbReference>
<dbReference type="PIRSF" id="PIRSF006386">
    <property type="entry name" value="HCCAis_GSTk"/>
    <property type="match status" value="1"/>
</dbReference>
<dbReference type="EMBL" id="JAFCJH010000004">
    <property type="protein sequence ID" value="MBR0795019.1"/>
    <property type="molecule type" value="Genomic_DNA"/>
</dbReference>
<dbReference type="Gene3D" id="3.40.30.10">
    <property type="entry name" value="Glutaredoxin"/>
    <property type="match status" value="1"/>
</dbReference>
<dbReference type="InterPro" id="IPR036249">
    <property type="entry name" value="Thioredoxin-like_sf"/>
</dbReference>
<dbReference type="GO" id="GO:0016853">
    <property type="term" value="F:isomerase activity"/>
    <property type="evidence" value="ECO:0007669"/>
    <property type="project" value="UniProtKB-KW"/>
</dbReference>
<accession>A0ABS5FDY3</accession>
<keyword evidence="4" id="KW-1185">Reference proteome</keyword>
<dbReference type="Proteomes" id="UP001315278">
    <property type="component" value="Unassembled WGS sequence"/>
</dbReference>
<dbReference type="PANTHER" id="PTHR42943">
    <property type="entry name" value="GLUTATHIONE S-TRANSFERASE KAPPA"/>
    <property type="match status" value="1"/>
</dbReference>
<keyword evidence="1 3" id="KW-0413">Isomerase</keyword>
<proteinExistence type="inferred from homology"/>
<feature type="domain" description="DSBA-like thioredoxin" evidence="2">
    <location>
        <begin position="6"/>
        <end position="190"/>
    </location>
</feature>
<dbReference type="SUPFAM" id="SSF52833">
    <property type="entry name" value="Thioredoxin-like"/>
    <property type="match status" value="1"/>
</dbReference>
<dbReference type="InterPro" id="IPR014440">
    <property type="entry name" value="HCCAis_GSTk"/>
</dbReference>
<gene>
    <name evidence="3" type="ORF">JQ615_06440</name>
</gene>
<name>A0ABS5FDY3_9BRAD</name>
<protein>
    <recommendedName>
        <fullName evidence="1">2-hydroxychromene-2-carboxylate isomerase</fullName>
        <ecNumber evidence="1">5.99.1.4</ecNumber>
    </recommendedName>
</protein>
<comment type="catalytic activity">
    <reaction evidence="1">
        <text>2-hydroxychromene-2-carboxylate = (3E)-4-(2-hydroxyphenyl)-2-oxobut-3-enoate</text>
        <dbReference type="Rhea" id="RHEA:27401"/>
        <dbReference type="ChEBI" id="CHEBI:59350"/>
        <dbReference type="ChEBI" id="CHEBI:59353"/>
        <dbReference type="EC" id="5.99.1.4"/>
    </reaction>
</comment>
<comment type="similarity">
    <text evidence="1">Belongs to the GST superfamily. NadH family.</text>
</comment>
<dbReference type="PANTHER" id="PTHR42943:SF2">
    <property type="entry name" value="GLUTATHIONE S-TRANSFERASE KAPPA 1"/>
    <property type="match status" value="1"/>
</dbReference>
<dbReference type="Pfam" id="PF01323">
    <property type="entry name" value="DSBA"/>
    <property type="match status" value="1"/>
</dbReference>